<dbReference type="CDD" id="cd04178">
    <property type="entry name" value="Nucleostemin_like"/>
    <property type="match status" value="1"/>
</dbReference>
<evidence type="ECO:0000256" key="5">
    <source>
        <dbReference type="ARBA" id="ARBA00023242"/>
    </source>
</evidence>
<dbReference type="SUPFAM" id="SSF52540">
    <property type="entry name" value="P-loop containing nucleoside triphosphate hydrolases"/>
    <property type="match status" value="1"/>
</dbReference>
<dbReference type="GO" id="GO:0031647">
    <property type="term" value="P:regulation of protein stability"/>
    <property type="evidence" value="ECO:0007669"/>
    <property type="project" value="Ensembl"/>
</dbReference>
<dbReference type="GO" id="GO:1904816">
    <property type="term" value="P:positive regulation of protein localization to chromosome, telomeric region"/>
    <property type="evidence" value="ECO:0007669"/>
    <property type="project" value="Ensembl"/>
</dbReference>
<feature type="domain" description="G" evidence="10">
    <location>
        <begin position="321"/>
        <end position="375"/>
    </location>
</feature>
<sequence length="642" mass="73137">MMKLRHKNKKPSKGSKGCKKPAKQNGKKAASRVASAPQFVHSNDRANWDTELKKKRVGEMREKRQAAREQERHRRRTIESYCQDVLRRQEEFERKEEVLQELNMFPQLDDESTRKAYYKEFRKVVEYSDVILEVLDARDPLGCRCFQMEEAVLRAEGNKKLVLVLNKIDLVPKEVVEKWLDYLRNELPAVAFKASTQHQVKNLSRRSVSVEQASESLLKSKACFGAENLMRVLGNYCRLGEVRTHIRVGVVALFTIAETWKQPKCPATDEWIKKMWYIYTMEYYSAAKQNKIIPFAITWMDLERIMLSEISQRKKDNLCLPNVGKSSLINSLKRSRACSVGAVPGVTKFMQEVYLDKFIRLLDAPGIVPGPNSEVGTILRNCIHVQKLGDPVTPVETILQRCNLEEISNYYGVSGFQTTEHFLTAVAHRLGKKKKGGIYSQEQAAKAVLADWVSGKISFYTLPPATHTLPAHLSAEIVKEMTEVFDIEDTEQANEDTMECLATGESDELLGDVDPREMEIKWLHSPMMKIADAMENKTTVYKIGDLTGYCTNPNRHQMGWAKRNVDHRPRNDSTVDVCPVDRRPMLQRIMETDPLQQGQALASALKNKKKMQKRTDKLASKLSDTMMSVLDLSGNADDSAGD</sequence>
<comment type="subunit">
    <text evidence="7">Interacts with MDM2; this interaction, which occurs in the nucleoplasm, stabilizes MDM2. Indirectly interacts with TP53, via MDM2-binding. Interacts with TERF1; this interaction probably occurs in the nucleoplasm and is increased during mitosis, when the nucleolus is disassembled. This binding may promote TERF1 homodimerization. Interacts with TERT.</text>
</comment>
<evidence type="ECO:0000256" key="7">
    <source>
        <dbReference type="ARBA" id="ARBA00065627"/>
    </source>
</evidence>
<dbReference type="Proteomes" id="UP000002281">
    <property type="component" value="Chromosome X"/>
</dbReference>
<dbReference type="GO" id="GO:0033234">
    <property type="term" value="P:negative regulation of protein sumoylation"/>
    <property type="evidence" value="ECO:0007669"/>
    <property type="project" value="Ensembl"/>
</dbReference>
<keyword evidence="5" id="KW-0539">Nucleus</keyword>
<evidence type="ECO:0000256" key="8">
    <source>
        <dbReference type="ARBA" id="ARBA00072878"/>
    </source>
</evidence>
<feature type="compositionally biased region" description="Basic residues" evidence="9">
    <location>
        <begin position="1"/>
        <end position="30"/>
    </location>
</feature>
<dbReference type="Ensembl" id="ENSECAT00000039791.3">
    <property type="protein sequence ID" value="ENSECAP00000034675.3"/>
    <property type="gene ID" value="ENSECAG00000000035.4"/>
</dbReference>
<dbReference type="FunFam" id="1.10.1580.10:FF:000002">
    <property type="entry name" value="Guanine nucleotide-binding protein-like 3 (nucleolar)-like"/>
    <property type="match status" value="1"/>
</dbReference>
<keyword evidence="12" id="KW-1185">Reference proteome</keyword>
<comment type="subcellular location">
    <subcellularLocation>
        <location evidence="1">Nucleus</location>
    </subcellularLocation>
</comment>
<dbReference type="GO" id="GO:0005654">
    <property type="term" value="C:nucleoplasm"/>
    <property type="evidence" value="ECO:0007669"/>
    <property type="project" value="Ensembl"/>
</dbReference>
<dbReference type="GO" id="GO:0005829">
    <property type="term" value="C:cytosol"/>
    <property type="evidence" value="ECO:0007669"/>
    <property type="project" value="Ensembl"/>
</dbReference>
<reference evidence="11" key="3">
    <citation type="submission" date="2025-09" db="UniProtKB">
        <authorList>
            <consortium name="Ensembl"/>
        </authorList>
    </citation>
    <scope>IDENTIFICATION</scope>
    <source>
        <strain evidence="11">Thoroughbred</strain>
    </source>
</reference>
<dbReference type="PANTHER" id="PTHR11089">
    <property type="entry name" value="GTP-BINDING PROTEIN-RELATED"/>
    <property type="match status" value="1"/>
</dbReference>
<dbReference type="GO" id="GO:0005525">
    <property type="term" value="F:GTP binding"/>
    <property type="evidence" value="ECO:0007669"/>
    <property type="project" value="UniProtKB-KW"/>
</dbReference>
<evidence type="ECO:0000256" key="9">
    <source>
        <dbReference type="SAM" id="MobiDB-lite"/>
    </source>
</evidence>
<dbReference type="FunCoup" id="A0A3Q2HN56">
    <property type="interactions" value="2525"/>
</dbReference>
<accession>A0A3Q2HN56</accession>
<comment type="function">
    <text evidence="6">Stabilizes TERF1 telomeric association by preventing TERF1 recruitment by PML. Stabilizes TERF1 protein by preventing its ubiquitination and hence proteasomal degradation. Does so by interfering with TERF1-binding to FBXO4 E3 ubiquitin-protein ligase. Required for cell proliferation. By stabilizing TRF1 protein during mitosis, promotes metaphase-to-anaphase transition. Stabilizes MDM2 protein by preventing its ubiquitination, and hence proteasomal degradation. By acting on MDM2, may affect TP53 activity. Required for normal processing of ribosomal pre-rRNA. Binds GTP.</text>
</comment>
<dbReference type="STRING" id="9796.ENSECAP00000034675"/>
<dbReference type="InterPro" id="IPR023179">
    <property type="entry name" value="GTP-bd_ortho_bundle_sf"/>
</dbReference>
<reference evidence="11" key="2">
    <citation type="submission" date="2025-08" db="UniProtKB">
        <authorList>
            <consortium name="Ensembl"/>
        </authorList>
    </citation>
    <scope>IDENTIFICATION</scope>
    <source>
        <strain evidence="11">Thoroughbred</strain>
    </source>
</reference>
<evidence type="ECO:0000313" key="11">
    <source>
        <dbReference type="Ensembl" id="ENSECAP00000034675.3"/>
    </source>
</evidence>
<evidence type="ECO:0000256" key="1">
    <source>
        <dbReference type="ARBA" id="ARBA00004123"/>
    </source>
</evidence>
<evidence type="ECO:0000313" key="12">
    <source>
        <dbReference type="Proteomes" id="UP000002281"/>
    </source>
</evidence>
<dbReference type="Gene3D" id="1.10.1580.10">
    <property type="match status" value="1"/>
</dbReference>
<evidence type="ECO:0000256" key="4">
    <source>
        <dbReference type="ARBA" id="ARBA00023134"/>
    </source>
</evidence>
<feature type="region of interest" description="Disordered" evidence="9">
    <location>
        <begin position="1"/>
        <end position="72"/>
    </location>
</feature>
<evidence type="ECO:0000256" key="6">
    <source>
        <dbReference type="ARBA" id="ARBA00060136"/>
    </source>
</evidence>
<feature type="region of interest" description="Disordered" evidence="9">
    <location>
        <begin position="603"/>
        <end position="642"/>
    </location>
</feature>
<dbReference type="AlphaFoldDB" id="A0A3Q2HN56"/>
<dbReference type="InterPro" id="IPR006073">
    <property type="entry name" value="GTP-bd"/>
</dbReference>
<dbReference type="InterPro" id="IPR027417">
    <property type="entry name" value="P-loop_NTPase"/>
</dbReference>
<dbReference type="FunFam" id="3.40.50.300:FF:000493">
    <property type="entry name" value="Guanine nucleotide-binding protein-like 3-like protein"/>
    <property type="match status" value="1"/>
</dbReference>
<organism evidence="11 12">
    <name type="scientific">Equus caballus</name>
    <name type="common">Horse</name>
    <dbReference type="NCBI Taxonomy" id="9796"/>
    <lineage>
        <taxon>Eukaryota</taxon>
        <taxon>Metazoa</taxon>
        <taxon>Chordata</taxon>
        <taxon>Craniata</taxon>
        <taxon>Vertebrata</taxon>
        <taxon>Euteleostomi</taxon>
        <taxon>Mammalia</taxon>
        <taxon>Eutheria</taxon>
        <taxon>Laurasiatheria</taxon>
        <taxon>Perissodactyla</taxon>
        <taxon>Equidae</taxon>
        <taxon>Equus</taxon>
    </lineage>
</organism>
<proteinExistence type="predicted"/>
<dbReference type="InParanoid" id="A0A3Q2HN56"/>
<dbReference type="Bgee" id="ENSECAG00000000035">
    <property type="expression patterns" value="Expressed in retina and 23 other cell types or tissues"/>
</dbReference>
<dbReference type="ExpressionAtlas" id="A0A3Q2HN56">
    <property type="expression patterns" value="baseline"/>
</dbReference>
<reference evidence="11 12" key="1">
    <citation type="journal article" date="2009" name="Science">
        <title>Genome sequence, comparative analysis, and population genetics of the domestic horse.</title>
        <authorList>
            <consortium name="Broad Institute Genome Sequencing Platform"/>
            <consortium name="Broad Institute Whole Genome Assembly Team"/>
            <person name="Wade C.M."/>
            <person name="Giulotto E."/>
            <person name="Sigurdsson S."/>
            <person name="Zoli M."/>
            <person name="Gnerre S."/>
            <person name="Imsland F."/>
            <person name="Lear T.L."/>
            <person name="Adelson D.L."/>
            <person name="Bailey E."/>
            <person name="Bellone R.R."/>
            <person name="Bloecker H."/>
            <person name="Distl O."/>
            <person name="Edgar R.C."/>
            <person name="Garber M."/>
            <person name="Leeb T."/>
            <person name="Mauceli E."/>
            <person name="MacLeod J.N."/>
            <person name="Penedo M.C.T."/>
            <person name="Raison J.M."/>
            <person name="Sharpe T."/>
            <person name="Vogel J."/>
            <person name="Andersson L."/>
            <person name="Antczak D.F."/>
            <person name="Biagi T."/>
            <person name="Binns M.M."/>
            <person name="Chowdhary B.P."/>
            <person name="Coleman S.J."/>
            <person name="Della Valle G."/>
            <person name="Fryc S."/>
            <person name="Guerin G."/>
            <person name="Hasegawa T."/>
            <person name="Hill E.W."/>
            <person name="Jurka J."/>
            <person name="Kiialainen A."/>
            <person name="Lindgren G."/>
            <person name="Liu J."/>
            <person name="Magnani E."/>
            <person name="Mickelson J.R."/>
            <person name="Murray J."/>
            <person name="Nergadze S.G."/>
            <person name="Onofrio R."/>
            <person name="Pedroni S."/>
            <person name="Piras M.F."/>
            <person name="Raudsepp T."/>
            <person name="Rocchi M."/>
            <person name="Roeed K.H."/>
            <person name="Ryder O.A."/>
            <person name="Searle S."/>
            <person name="Skow L."/>
            <person name="Swinburne J.E."/>
            <person name="Syvaenen A.C."/>
            <person name="Tozaki T."/>
            <person name="Valberg S.J."/>
            <person name="Vaudin M."/>
            <person name="White J.R."/>
            <person name="Zody M.C."/>
            <person name="Lander E.S."/>
            <person name="Lindblad-Toh K."/>
        </authorList>
    </citation>
    <scope>NUCLEOTIDE SEQUENCE [LARGE SCALE GENOMIC DNA]</scope>
    <source>
        <strain evidence="11 12">Thoroughbred</strain>
    </source>
</reference>
<dbReference type="GO" id="GO:0005730">
    <property type="term" value="C:nucleolus"/>
    <property type="evidence" value="ECO:0000318"/>
    <property type="project" value="GO_Central"/>
</dbReference>
<dbReference type="VGNC" id="VGNC:18441">
    <property type="gene designation" value="GNL3L"/>
</dbReference>
<keyword evidence="4" id="KW-0342">GTP-binding</keyword>
<dbReference type="GO" id="GO:0031397">
    <property type="term" value="P:negative regulation of protein ubiquitination"/>
    <property type="evidence" value="ECO:0007669"/>
    <property type="project" value="Ensembl"/>
</dbReference>
<name>A0A3Q2HN56_HORSE</name>
<evidence type="ECO:0000256" key="2">
    <source>
        <dbReference type="ARBA" id="ARBA00022741"/>
    </source>
</evidence>
<dbReference type="GO" id="GO:0031334">
    <property type="term" value="P:positive regulation of protein-containing complex assembly"/>
    <property type="evidence" value="ECO:0007669"/>
    <property type="project" value="Ensembl"/>
</dbReference>
<gene>
    <name evidence="11 13" type="primary">GNL3L</name>
</gene>
<dbReference type="GO" id="GO:0005697">
    <property type="term" value="C:telomerase holoenzyme complex"/>
    <property type="evidence" value="ECO:0007669"/>
    <property type="project" value="Ensembl"/>
</dbReference>
<evidence type="ECO:0000259" key="10">
    <source>
        <dbReference type="Pfam" id="PF01926"/>
    </source>
</evidence>
<dbReference type="PANTHER" id="PTHR11089:SF33">
    <property type="entry name" value="GUANINE NUCLEOTIDE-BINDING PROTEIN-LIKE 3-LIKE PROTEIN"/>
    <property type="match status" value="1"/>
</dbReference>
<dbReference type="GeneTree" id="ENSGT00940000155877"/>
<keyword evidence="2" id="KW-0547">Nucleotide-binding</keyword>
<feature type="compositionally biased region" description="Basic and acidic residues" evidence="9">
    <location>
        <begin position="42"/>
        <end position="72"/>
    </location>
</feature>
<dbReference type="Pfam" id="PF01926">
    <property type="entry name" value="MMR_HSR1"/>
    <property type="match status" value="1"/>
</dbReference>
<evidence type="ECO:0000256" key="3">
    <source>
        <dbReference type="ARBA" id="ARBA00023054"/>
    </source>
</evidence>
<dbReference type="GO" id="GO:0032211">
    <property type="term" value="P:negative regulation of telomere maintenance via telomerase"/>
    <property type="evidence" value="ECO:0007669"/>
    <property type="project" value="Ensembl"/>
</dbReference>
<dbReference type="PaxDb" id="9796-ENSECAP00000034675"/>
<dbReference type="InterPro" id="IPR050755">
    <property type="entry name" value="TRAFAC_YlqF/YawG_RiboMat"/>
</dbReference>
<protein>
    <recommendedName>
        <fullName evidence="8">Guanine nucleotide-binding protein-like 3-like protein</fullName>
    </recommendedName>
</protein>
<keyword evidence="3" id="KW-0175">Coiled coil</keyword>
<dbReference type="Gene3D" id="3.40.50.300">
    <property type="entry name" value="P-loop containing nucleotide triphosphate hydrolases"/>
    <property type="match status" value="2"/>
</dbReference>
<evidence type="ECO:0000313" key="13">
    <source>
        <dbReference type="VGNC" id="VGNC:18441"/>
    </source>
</evidence>